<feature type="domain" description="Major facilitator superfamily (MFS) profile" evidence="5">
    <location>
        <begin position="126"/>
        <end position="524"/>
    </location>
</feature>
<sequence>MLLFSTTGRFSKQIFNKHKRQEDSQDVISDKQSGDTESKGTDFNHHYHPNFQNTKTFQEGPSSGFVLTQVGDDATILTKSSESTIVHKETLKIIDTHPDLFSDGHNYDNASLLFDEDKEFPEGGLKAYSVVFGSFMGLIPVFGLINSIGAIESYISKNQLASVGSSTVSWIFSIYLSIGFFSCILAGGYFDRNGSKRLLMIGTILYVGGIFALADCKALWQFILAFSVLTGLGTGILMTPLVSVIATWFNRKRAMATSVATAGGSVGGIFMPPMLRKLYTQVGFQWAIRILAFICLACLLFSVVLCRERQKPIVNSLDSIWDTIKWYFNSSFNIRYFAEPKFLFTAFGMSLVEISLTTSLTFIASYSLEMGNSVTTSYNIIMASNIVGILGRYIPGYVADKWMGRFNIMITTNFVCFILNLVIWLPFGKHVIALWIYICLYGFFSGSVLSMTPVCIGQISRTDDFGKRYATAYCLQAFLIIPAIPIGGAIIGNGSKVGYDNFIIYVSMIMLAGTLCFSLTRYFCVGMKLAKF</sequence>
<keyword evidence="4" id="KW-0812">Transmembrane</keyword>
<evidence type="ECO:0000256" key="2">
    <source>
        <dbReference type="ARBA" id="ARBA00006727"/>
    </source>
</evidence>
<evidence type="ECO:0000313" key="6">
    <source>
        <dbReference type="EMBL" id="KAK5774239.1"/>
    </source>
</evidence>
<dbReference type="SUPFAM" id="SSF103473">
    <property type="entry name" value="MFS general substrate transporter"/>
    <property type="match status" value="1"/>
</dbReference>
<comment type="similarity">
    <text evidence="2">Belongs to the major facilitator superfamily. Monocarboxylate porter (TC 2.A.1.13) family.</text>
</comment>
<organism evidence="6 7">
    <name type="scientific">Arxiozyma heterogenica</name>
    <dbReference type="NCBI Taxonomy" id="278026"/>
    <lineage>
        <taxon>Eukaryota</taxon>
        <taxon>Fungi</taxon>
        <taxon>Dikarya</taxon>
        <taxon>Ascomycota</taxon>
        <taxon>Saccharomycotina</taxon>
        <taxon>Saccharomycetes</taxon>
        <taxon>Saccharomycetales</taxon>
        <taxon>Saccharomycetaceae</taxon>
        <taxon>Arxiozyma</taxon>
    </lineage>
</organism>
<dbReference type="AlphaFoldDB" id="A0AAN7ZRK6"/>
<feature type="transmembrane region" description="Helical" evidence="4">
    <location>
        <begin position="286"/>
        <end position="306"/>
    </location>
</feature>
<protein>
    <recommendedName>
        <fullName evidence="5">Major facilitator superfamily (MFS) profile domain-containing protein</fullName>
    </recommendedName>
</protein>
<dbReference type="EMBL" id="JAWIZZ010000055">
    <property type="protein sequence ID" value="KAK5774239.1"/>
    <property type="molecule type" value="Genomic_DNA"/>
</dbReference>
<feature type="transmembrane region" description="Helical" evidence="4">
    <location>
        <begin position="127"/>
        <end position="148"/>
    </location>
</feature>
<comment type="subcellular location">
    <subcellularLocation>
        <location evidence="1">Membrane</location>
        <topology evidence="1">Multi-pass membrane protein</topology>
    </subcellularLocation>
</comment>
<dbReference type="InterPro" id="IPR036259">
    <property type="entry name" value="MFS_trans_sf"/>
</dbReference>
<feature type="compositionally biased region" description="Basic and acidic residues" evidence="3">
    <location>
        <begin position="20"/>
        <end position="45"/>
    </location>
</feature>
<feature type="transmembrane region" description="Helical" evidence="4">
    <location>
        <begin position="406"/>
        <end position="427"/>
    </location>
</feature>
<dbReference type="Pfam" id="PF07690">
    <property type="entry name" value="MFS_1"/>
    <property type="match status" value="1"/>
</dbReference>
<feature type="transmembrane region" description="Helical" evidence="4">
    <location>
        <begin position="254"/>
        <end position="274"/>
    </location>
</feature>
<dbReference type="InterPro" id="IPR050327">
    <property type="entry name" value="Proton-linked_MCT"/>
</dbReference>
<dbReference type="PANTHER" id="PTHR11360:SF295">
    <property type="entry name" value="TRANSPORTER MCH4-RELATED"/>
    <property type="match status" value="1"/>
</dbReference>
<gene>
    <name evidence="6" type="ORF">RI543_004528</name>
</gene>
<dbReference type="GO" id="GO:0022857">
    <property type="term" value="F:transmembrane transporter activity"/>
    <property type="evidence" value="ECO:0007669"/>
    <property type="project" value="InterPro"/>
</dbReference>
<feature type="region of interest" description="Disordered" evidence="3">
    <location>
        <begin position="16"/>
        <end position="54"/>
    </location>
</feature>
<dbReference type="GO" id="GO:0016020">
    <property type="term" value="C:membrane"/>
    <property type="evidence" value="ECO:0007669"/>
    <property type="project" value="UniProtKB-SubCell"/>
</dbReference>
<comment type="caution">
    <text evidence="6">The sequence shown here is derived from an EMBL/GenBank/DDBJ whole genome shotgun (WGS) entry which is preliminary data.</text>
</comment>
<dbReference type="InterPro" id="IPR011701">
    <property type="entry name" value="MFS"/>
</dbReference>
<feature type="transmembrane region" description="Helical" evidence="4">
    <location>
        <begin position="433"/>
        <end position="457"/>
    </location>
</feature>
<feature type="transmembrane region" description="Helical" evidence="4">
    <location>
        <begin position="197"/>
        <end position="214"/>
    </location>
</feature>
<reference evidence="7" key="1">
    <citation type="submission" date="2023-07" db="EMBL/GenBank/DDBJ databases">
        <title>A draft genome of Kazachstania heterogenica Y-27499.</title>
        <authorList>
            <person name="Donic C."/>
            <person name="Kralova J.S."/>
            <person name="Fidel L."/>
            <person name="Ben-Dor S."/>
            <person name="Jung S."/>
        </authorList>
    </citation>
    <scope>NUCLEOTIDE SEQUENCE [LARGE SCALE GENOMIC DNA]</scope>
    <source>
        <strain evidence="7">Y27499</strain>
    </source>
</reference>
<dbReference type="GO" id="GO:0032218">
    <property type="term" value="P:riboflavin transport"/>
    <property type="evidence" value="ECO:0007669"/>
    <property type="project" value="TreeGrafter"/>
</dbReference>
<dbReference type="CDD" id="cd17352">
    <property type="entry name" value="MFS_MCT_SLC16"/>
    <property type="match status" value="1"/>
</dbReference>
<feature type="transmembrane region" description="Helical" evidence="4">
    <location>
        <begin position="469"/>
        <end position="490"/>
    </location>
</feature>
<feature type="transmembrane region" description="Helical" evidence="4">
    <location>
        <begin position="220"/>
        <end position="242"/>
    </location>
</feature>
<feature type="transmembrane region" description="Helical" evidence="4">
    <location>
        <begin position="502"/>
        <end position="524"/>
    </location>
</feature>
<dbReference type="Proteomes" id="UP001306508">
    <property type="component" value="Unassembled WGS sequence"/>
</dbReference>
<feature type="transmembrane region" description="Helical" evidence="4">
    <location>
        <begin position="342"/>
        <end position="364"/>
    </location>
</feature>
<accession>A0AAN7ZRK6</accession>
<evidence type="ECO:0000313" key="7">
    <source>
        <dbReference type="Proteomes" id="UP001306508"/>
    </source>
</evidence>
<keyword evidence="4" id="KW-1133">Transmembrane helix</keyword>
<evidence type="ECO:0000256" key="3">
    <source>
        <dbReference type="SAM" id="MobiDB-lite"/>
    </source>
</evidence>
<dbReference type="InterPro" id="IPR020846">
    <property type="entry name" value="MFS_dom"/>
</dbReference>
<dbReference type="PROSITE" id="PS50850">
    <property type="entry name" value="MFS"/>
    <property type="match status" value="1"/>
</dbReference>
<feature type="transmembrane region" description="Helical" evidence="4">
    <location>
        <begin position="376"/>
        <end position="394"/>
    </location>
</feature>
<name>A0AAN7ZRK6_9SACH</name>
<evidence type="ECO:0000256" key="4">
    <source>
        <dbReference type="SAM" id="Phobius"/>
    </source>
</evidence>
<evidence type="ECO:0000259" key="5">
    <source>
        <dbReference type="PROSITE" id="PS50850"/>
    </source>
</evidence>
<keyword evidence="7" id="KW-1185">Reference proteome</keyword>
<feature type="transmembrane region" description="Helical" evidence="4">
    <location>
        <begin position="168"/>
        <end position="190"/>
    </location>
</feature>
<keyword evidence="4" id="KW-0472">Membrane</keyword>
<evidence type="ECO:0000256" key="1">
    <source>
        <dbReference type="ARBA" id="ARBA00004141"/>
    </source>
</evidence>
<proteinExistence type="inferred from homology"/>
<dbReference type="PANTHER" id="PTHR11360">
    <property type="entry name" value="MONOCARBOXYLATE TRANSPORTER"/>
    <property type="match status" value="1"/>
</dbReference>
<dbReference type="Gene3D" id="1.20.1250.20">
    <property type="entry name" value="MFS general substrate transporter like domains"/>
    <property type="match status" value="1"/>
</dbReference>